<protein>
    <recommendedName>
        <fullName evidence="4">DUF3074 domain-containing protein</fullName>
    </recommendedName>
</protein>
<dbReference type="EMBL" id="CALTRL010005059">
    <property type="protein sequence ID" value="CAH7683972.1"/>
    <property type="molecule type" value="Genomic_DNA"/>
</dbReference>
<feature type="region of interest" description="Disordered" evidence="1">
    <location>
        <begin position="294"/>
        <end position="329"/>
    </location>
</feature>
<proteinExistence type="predicted"/>
<dbReference type="AlphaFoldDB" id="A0AAV0BA01"/>
<feature type="region of interest" description="Disordered" evidence="1">
    <location>
        <begin position="347"/>
        <end position="378"/>
    </location>
</feature>
<name>A0AAV0BA01_PHAPC</name>
<organism evidence="2 3">
    <name type="scientific">Phakopsora pachyrhizi</name>
    <name type="common">Asian soybean rust disease fungus</name>
    <dbReference type="NCBI Taxonomy" id="170000"/>
    <lineage>
        <taxon>Eukaryota</taxon>
        <taxon>Fungi</taxon>
        <taxon>Dikarya</taxon>
        <taxon>Basidiomycota</taxon>
        <taxon>Pucciniomycotina</taxon>
        <taxon>Pucciniomycetes</taxon>
        <taxon>Pucciniales</taxon>
        <taxon>Phakopsoraceae</taxon>
        <taxon>Phakopsora</taxon>
    </lineage>
</organism>
<accession>A0AAV0BA01</accession>
<dbReference type="Proteomes" id="UP001153365">
    <property type="component" value="Unassembled WGS sequence"/>
</dbReference>
<evidence type="ECO:0000313" key="3">
    <source>
        <dbReference type="Proteomes" id="UP001153365"/>
    </source>
</evidence>
<evidence type="ECO:0000313" key="2">
    <source>
        <dbReference type="EMBL" id="CAH7683972.1"/>
    </source>
</evidence>
<comment type="caution">
    <text evidence="2">The sequence shown here is derived from an EMBL/GenBank/DDBJ whole genome shotgun (WGS) entry which is preliminary data.</text>
</comment>
<keyword evidence="3" id="KW-1185">Reference proteome</keyword>
<evidence type="ECO:0000256" key="1">
    <source>
        <dbReference type="SAM" id="MobiDB-lite"/>
    </source>
</evidence>
<evidence type="ECO:0008006" key="4">
    <source>
        <dbReference type="Google" id="ProtNLM"/>
    </source>
</evidence>
<reference evidence="2" key="1">
    <citation type="submission" date="2022-06" db="EMBL/GenBank/DDBJ databases">
        <authorList>
            <consortium name="SYNGENTA / RWTH Aachen University"/>
        </authorList>
    </citation>
    <scope>NUCLEOTIDE SEQUENCE</scope>
</reference>
<gene>
    <name evidence="2" type="ORF">PPACK8108_LOCUS17840</name>
</gene>
<sequence length="406" mass="44665">MPSNGYITCNLVHGHNPNSLFRELAISHSENSIICHTPLGENPNISGDYGPNDIPYAIHWSISPSLLRSSGIHVQVEVDGCQKGQPRCYEELGSDCLMSPSPINGMDDGLWVVPDGTRRRPWVMGEIKTTHPHSALSDKYILDRVGSVTVTFSKAKVVPTSHVVPLVPVFTGSAPLPERMRAKVSHWTKLGFIEKHQPAPELGLVSEEIGDRIISITFYYRSQELLERIVPQVAGSGNADLSIASDIRFSFPTSPNDIPIETRSARSAEFHGSYHSNQRSSSSRFDRPVAGFRRALSSVSPPRHSFDDSMSGEKPQKKPEGSNKLTKLGGKRVRAVSLRVAKRYSLLGNKSGEKTPLRESSNAGEAEELNSPTDNGNENLYTIDELRKEVLELRVSLCSCLSIKNS</sequence>